<organism evidence="1 2">
    <name type="scientific">Frondihabitans sucicola</name>
    <dbReference type="NCBI Taxonomy" id="1268041"/>
    <lineage>
        <taxon>Bacteria</taxon>
        <taxon>Bacillati</taxon>
        <taxon>Actinomycetota</taxon>
        <taxon>Actinomycetes</taxon>
        <taxon>Micrococcales</taxon>
        <taxon>Microbacteriaceae</taxon>
        <taxon>Frondihabitans</taxon>
    </lineage>
</organism>
<reference evidence="2" key="1">
    <citation type="journal article" date="2019" name="Int. J. Syst. Evol. Microbiol.">
        <title>The Global Catalogue of Microorganisms (GCM) 10K type strain sequencing project: providing services to taxonomists for standard genome sequencing and annotation.</title>
        <authorList>
            <consortium name="The Broad Institute Genomics Platform"/>
            <consortium name="The Broad Institute Genome Sequencing Center for Infectious Disease"/>
            <person name="Wu L."/>
            <person name="Ma J."/>
        </authorList>
    </citation>
    <scope>NUCLEOTIDE SEQUENCE [LARGE SCALE GENOMIC DNA]</scope>
    <source>
        <strain evidence="2">NBRC 108728</strain>
    </source>
</reference>
<gene>
    <name evidence="1" type="ORF">GCM10025867_01000</name>
</gene>
<name>A0ABN6XSL3_9MICO</name>
<accession>A0ABN6XSL3</accession>
<dbReference type="EMBL" id="AP027732">
    <property type="protein sequence ID" value="BDZ47859.1"/>
    <property type="molecule type" value="Genomic_DNA"/>
</dbReference>
<keyword evidence="2" id="KW-1185">Reference proteome</keyword>
<proteinExistence type="predicted"/>
<protein>
    <recommendedName>
        <fullName evidence="3">Enoyl-CoA hydratase/isomerase family protein</fullName>
    </recommendedName>
</protein>
<evidence type="ECO:0000313" key="1">
    <source>
        <dbReference type="EMBL" id="BDZ47859.1"/>
    </source>
</evidence>
<dbReference type="SUPFAM" id="SSF52096">
    <property type="entry name" value="ClpP/crotonase"/>
    <property type="match status" value="1"/>
</dbReference>
<dbReference type="Gene3D" id="3.90.226.10">
    <property type="entry name" value="2-enoyl-CoA Hydratase, Chain A, domain 1"/>
    <property type="match status" value="1"/>
</dbReference>
<evidence type="ECO:0008006" key="3">
    <source>
        <dbReference type="Google" id="ProtNLM"/>
    </source>
</evidence>
<evidence type="ECO:0000313" key="2">
    <source>
        <dbReference type="Proteomes" id="UP001321486"/>
    </source>
</evidence>
<sequence length="101" mass="10895">MSGAEAASLGWANHAVSAGTALDKALEIAAGISKMPLELLRMKKLALNRVMDQQGFRDSILMGAEWDALAHTSASTHVMTDMIKERGLKGAIAWFNSEENH</sequence>
<dbReference type="InterPro" id="IPR029045">
    <property type="entry name" value="ClpP/crotonase-like_dom_sf"/>
</dbReference>
<dbReference type="Proteomes" id="UP001321486">
    <property type="component" value="Chromosome"/>
</dbReference>
<dbReference type="RefSeq" id="WP_286344938.1">
    <property type="nucleotide sequence ID" value="NZ_AP027732.1"/>
</dbReference>